<dbReference type="InterPro" id="IPR023393">
    <property type="entry name" value="START-like_dom_sf"/>
</dbReference>
<gene>
    <name evidence="1" type="ORF">OXH18_12580</name>
</gene>
<organism evidence="1 2">
    <name type="scientific">Thermocoleostomius sinensis A174</name>
    <dbReference type="NCBI Taxonomy" id="2016057"/>
    <lineage>
        <taxon>Bacteria</taxon>
        <taxon>Bacillati</taxon>
        <taxon>Cyanobacteriota</taxon>
        <taxon>Cyanophyceae</taxon>
        <taxon>Oculatellales</taxon>
        <taxon>Oculatellaceae</taxon>
        <taxon>Thermocoleostomius</taxon>
    </lineage>
</organism>
<accession>A0A9E8Z7S1</accession>
<keyword evidence="2" id="KW-1185">Reference proteome</keyword>
<evidence type="ECO:0000313" key="2">
    <source>
        <dbReference type="Proteomes" id="UP001163152"/>
    </source>
</evidence>
<protein>
    <submittedName>
        <fullName evidence="1">SRPBCC family protein</fullName>
    </submittedName>
</protein>
<dbReference type="KEGG" id="tsin:OXH18_12580"/>
<dbReference type="AlphaFoldDB" id="A0A9E8Z7S1"/>
<dbReference type="Gene3D" id="3.30.530.20">
    <property type="match status" value="1"/>
</dbReference>
<name>A0A9E8Z7S1_9CYAN</name>
<sequence length="189" mass="21074">MSSFWCKLIHRPFNGLPPLAGTYHVLSSASVDDLWRKVVDLADVSWHPLLVRTNVPYGLIPKPGLIYQAVSRLFPISIRIFVERVQPNELLSVRIYALPGLEERVTYRMESTLCGTRVSYSATLRGWLSPLVWSVIRPYAARVASELAQAAERDLQQTESPSPGTSKPNLDLLLVFLSLGMGWGLGVRG</sequence>
<dbReference type="Proteomes" id="UP001163152">
    <property type="component" value="Chromosome"/>
</dbReference>
<dbReference type="EMBL" id="CP113797">
    <property type="protein sequence ID" value="WAL58033.1"/>
    <property type="molecule type" value="Genomic_DNA"/>
</dbReference>
<proteinExistence type="predicted"/>
<dbReference type="SUPFAM" id="SSF55961">
    <property type="entry name" value="Bet v1-like"/>
    <property type="match status" value="1"/>
</dbReference>
<dbReference type="RefSeq" id="WP_268607429.1">
    <property type="nucleotide sequence ID" value="NZ_CP113797.1"/>
</dbReference>
<evidence type="ECO:0000313" key="1">
    <source>
        <dbReference type="EMBL" id="WAL58033.1"/>
    </source>
</evidence>
<reference evidence="1" key="1">
    <citation type="submission" date="2022-12" db="EMBL/GenBank/DDBJ databases">
        <title>Polyphasic identification of a Novel Hot-Spring Cyanobacterium Ocullathermofonsia sinensis gen nov. sp. nov. and Genomic Insights on its Adaptations to the Thermal Habitat.</title>
        <authorList>
            <person name="Daroch M."/>
            <person name="Tang J."/>
            <person name="Jiang Y."/>
        </authorList>
    </citation>
    <scope>NUCLEOTIDE SEQUENCE</scope>
    <source>
        <strain evidence="1">PKUAC-SCTA174</strain>
    </source>
</reference>